<accession>A0ABX6EX39</accession>
<dbReference type="Pfam" id="PF02138">
    <property type="entry name" value="Beach"/>
    <property type="match status" value="1"/>
</dbReference>
<feature type="repeat" description="WD" evidence="3">
    <location>
        <begin position="1813"/>
        <end position="1854"/>
    </location>
</feature>
<sequence length="1993" mass="228675">MVSKCIELLTSVLYLEPVDSEDAINLLKDICTPSEESKTGDISQYNIEFGLLTSFTNISPIEQNFVFTDITQWEKLLSLQSTDVEYAAALEIILKLASISILNRQSLAQKPAIKAFVKNRLKDDHLEPHLVRAFEELYYQIFSVQADSEEMRYVYEEQYPYRWNLLSLISEHLNNQWAQTHLIFKNAYVTFTDQKLPDKFTIETSIELLGVTSNRILTLGRDFYIGIENEYLCISDDSYTLAVFSEYDFREGIVYKLAICYDLGSVSLFVNGDFVQSITLHKHKINNVSVVEIGSVISYFKLYQFSIIDDCLRVQDDENDRNKYHLADKLKRRSLILNVDIDEIINTSSKDTKAFELAEISNSFSTGKCFYYQTSDIVGLFESMNILETLIHRLLREDNLDIMILIVNHLIKCLKNTEIESIFLKFNGYSVLNYILMAKTQEGYNIPFSFLYEDDRITRLLSDIYNADNFLTYESPLKIELNFRLTAPSRHLISVFDGLNEVERDSKLSRDNILALQRTIIFQLYSFFSQSELSSILESNNSSVNVLLECFLIKNIHENGTIVHLQFPYFCLVTGNIVLAKLLLQTLESTFSYYQEKDQDFLCKDIPRTLYIKVFLILLEAGIEHVDVIETVYAVLLKFFENQSLIFEQFMDTNGYTLLLGILSTYQKSTLQLIACILKASNRDQTNSLVIGTRKINYPSEDRLSIFSHCLIINVLEHFISKDPFDIQDTVVAFIDYLNDIREETPDHMIFHGSNYRLVNQLMELQISLEMTNAEDLLLSVGSKNKSLLAEIIVHLMTNMDYKSFESLLRVLANDVNGKKAGGSTKYRRMGFIFMVSPEIFKTLLKFTSKMDIGMDALLSFGKKLIILLSTCSVYWRVHDASWDSIFDLHRIVAITKEHIVTSHLNNVYAQKLLKNLNEAHEEIDNWLFAFAVNNLECLDNKLLEEFLHSLLYYQEVLFIERHRKTAFSNETVANLLGFLKVTIPSFQPNLHFLGLTIFRAVCTLRFSDLELISKLSSKKVTQCCNFLNECMKEDDEKLLSNLQLSENSVLFEKSINRLRYLFQGSAMATNGSRRSSRSQFIHVVFKEKTDHYKWDVKELSSIHSLFKKDNLNLTKNMFFIEDKRLQDFFADLKYQDDLGYHLTLKLIRKSSAVSYLRNFPVHRKWFVSERENVKRQRKQLLPIFEPDQNIPTLDGKYCLQQEENVRSQFSDISNTFSSSEDLGSDFKKEGIKDVILDKNRAVLQLLKSSENITNIWNTTKIMGLSITPGVIVLTTASIYFIPGCYYHLEEKKVMDIATFPGPLKNSIVDAISSDLLLKPSHSNSENISLNSEWDIHTLYYVIKRPFLLRDTAMELFFGYKSTVMFSFESQQLRNEVFLVLRKIASKDSGYSIWSSILEEVNFKSNVLGRNNGITHTSVSDKLTNALTILSKQHEPTSMIDLWNEGLLSNFDYIMAINTLAGRTCNDLTQYPVFPWVIADYESDEINLDDPATYRDLSKPMGAQNEQRKQAFIERFEALKGLDDESPPFHYGTHYSSAMIVSSYLVRLEPFSSTYKTLQGGQWGPPDRLFNSISRAWKSASSEASTDVRELIPEFFYLPDFLENKNGYEFGVTQTGHEVSNVSLPPWAKNDPKKFIEINRQALESKYVSEHLHEWIDLIFGFKQRGSPAVEAVNVFNALSYPGNVDIDKIDNENERKAITGIIYNFGQTPLQIFQNPHPQRKVKSHSSDIDKGLLEVSTASPYTEDTKKAKLSVLKIHHKGFKINGKVFRQGHSSPINVLKTIDDKLFATGDQIGLIKVWRIEDDRLNSMTSLSGHEAGIKAIESSLQYDLLFSLDADGVAITWDLTEGRVINKFPTPARLISLSPSTGNLAIVGDKGISVYDINASLYCLCDISDQITAIKFIEHDMFWPYRFHEQVDTILVAMTHKIVVYSLKLVGSEWQLLPVETLESSKVDHITDINIKTGNSLANTEGKANKVELVTTDKNGNRWLWT</sequence>
<dbReference type="InterPro" id="IPR036372">
    <property type="entry name" value="BEACH_dom_sf"/>
</dbReference>
<dbReference type="SUPFAM" id="SSF81837">
    <property type="entry name" value="BEACH domain"/>
    <property type="match status" value="1"/>
</dbReference>
<evidence type="ECO:0000256" key="2">
    <source>
        <dbReference type="ARBA" id="ARBA00022737"/>
    </source>
</evidence>
<dbReference type="InterPro" id="IPR019775">
    <property type="entry name" value="WD40_repeat_CS"/>
</dbReference>
<dbReference type="SMART" id="SM00320">
    <property type="entry name" value="WD40"/>
    <property type="match status" value="2"/>
</dbReference>
<dbReference type="CDD" id="cd06071">
    <property type="entry name" value="Beach"/>
    <property type="match status" value="1"/>
</dbReference>
<dbReference type="Gene3D" id="2.130.10.10">
    <property type="entry name" value="YVTN repeat-like/Quinoprotein amine dehydrogenase"/>
    <property type="match status" value="1"/>
</dbReference>
<dbReference type="PROSITE" id="PS50197">
    <property type="entry name" value="BEACH"/>
    <property type="match status" value="1"/>
</dbReference>
<dbReference type="Gene3D" id="2.30.29.30">
    <property type="entry name" value="Pleckstrin-homology domain (PH domain)/Phosphotyrosine-binding domain (PTB)"/>
    <property type="match status" value="1"/>
</dbReference>
<dbReference type="PROSITE" id="PS50082">
    <property type="entry name" value="WD_REPEATS_2"/>
    <property type="match status" value="1"/>
</dbReference>
<dbReference type="SUPFAM" id="SSF50978">
    <property type="entry name" value="WD40 repeat-like"/>
    <property type="match status" value="1"/>
</dbReference>
<name>A0ABX6EX39_KLUMA</name>
<evidence type="ECO:0000313" key="7">
    <source>
        <dbReference type="Proteomes" id="UP000422736"/>
    </source>
</evidence>
<dbReference type="Pfam" id="PF14844">
    <property type="entry name" value="PH_BEACH"/>
    <property type="match status" value="1"/>
</dbReference>
<feature type="domain" description="BEACH-type PH" evidence="5">
    <location>
        <begin position="1248"/>
        <end position="1382"/>
    </location>
</feature>
<evidence type="ECO:0000256" key="1">
    <source>
        <dbReference type="ARBA" id="ARBA00022574"/>
    </source>
</evidence>
<dbReference type="SUPFAM" id="SSF50729">
    <property type="entry name" value="PH domain-like"/>
    <property type="match status" value="1"/>
</dbReference>
<dbReference type="PANTHER" id="PTHR13743">
    <property type="entry name" value="BEIGE/BEACH-RELATED"/>
    <property type="match status" value="1"/>
</dbReference>
<evidence type="ECO:0000313" key="6">
    <source>
        <dbReference type="EMBL" id="QGN16637.1"/>
    </source>
</evidence>
<evidence type="ECO:0000259" key="5">
    <source>
        <dbReference type="PROSITE" id="PS51783"/>
    </source>
</evidence>
<keyword evidence="7" id="KW-1185">Reference proteome</keyword>
<protein>
    <submittedName>
        <fullName evidence="6">Beige protein-like protein 1</fullName>
    </submittedName>
</protein>
<organism evidence="6 7">
    <name type="scientific">Kluyveromyces marxianus</name>
    <name type="common">Yeast</name>
    <name type="synonym">Candida kefyr</name>
    <dbReference type="NCBI Taxonomy" id="4911"/>
    <lineage>
        <taxon>Eukaryota</taxon>
        <taxon>Fungi</taxon>
        <taxon>Dikarya</taxon>
        <taxon>Ascomycota</taxon>
        <taxon>Saccharomycotina</taxon>
        <taxon>Saccharomycetes</taxon>
        <taxon>Saccharomycetales</taxon>
        <taxon>Saccharomycetaceae</taxon>
        <taxon>Kluyveromyces</taxon>
    </lineage>
</organism>
<dbReference type="InterPro" id="IPR001680">
    <property type="entry name" value="WD40_rpt"/>
</dbReference>
<dbReference type="Proteomes" id="UP000422736">
    <property type="component" value="Chromosome 5"/>
</dbReference>
<dbReference type="PANTHER" id="PTHR13743:SF123">
    <property type="entry name" value="PROTEIN FAN"/>
    <property type="match status" value="1"/>
</dbReference>
<reference evidence="6 7" key="1">
    <citation type="submission" date="2016-03" db="EMBL/GenBank/DDBJ databases">
        <title>How can Kluyveromyces marxianus grow so fast - potential evolutionary course in Saccharomyces Complex revealed by comparative genomics.</title>
        <authorList>
            <person name="Mo W."/>
            <person name="Lu W."/>
            <person name="Yang X."/>
            <person name="Qi J."/>
            <person name="Lv H."/>
        </authorList>
    </citation>
    <scope>NUCLEOTIDE SEQUENCE [LARGE SCALE GENOMIC DNA]</scope>
    <source>
        <strain evidence="6 7">FIM1</strain>
    </source>
</reference>
<dbReference type="InterPro" id="IPR023362">
    <property type="entry name" value="PH-BEACH_dom"/>
</dbReference>
<dbReference type="PROSITE" id="PS00678">
    <property type="entry name" value="WD_REPEATS_1"/>
    <property type="match status" value="1"/>
</dbReference>
<keyword evidence="1 3" id="KW-0853">WD repeat</keyword>
<evidence type="ECO:0000256" key="3">
    <source>
        <dbReference type="PROSITE-ProRule" id="PRU00221"/>
    </source>
</evidence>
<gene>
    <name evidence="6" type="primary">BPH1</name>
    <name evidence="6" type="ORF">FIM1_3356</name>
</gene>
<dbReference type="EMBL" id="CP015058">
    <property type="protein sequence ID" value="QGN16637.1"/>
    <property type="molecule type" value="Genomic_DNA"/>
</dbReference>
<dbReference type="Gene3D" id="1.10.1540.10">
    <property type="entry name" value="BEACH domain"/>
    <property type="match status" value="1"/>
</dbReference>
<dbReference type="PROSITE" id="PS51783">
    <property type="entry name" value="PH_BEACH"/>
    <property type="match status" value="1"/>
</dbReference>
<dbReference type="InterPro" id="IPR000409">
    <property type="entry name" value="BEACH_dom"/>
</dbReference>
<feature type="domain" description="BEACH" evidence="4">
    <location>
        <begin position="1428"/>
        <end position="1721"/>
    </location>
</feature>
<evidence type="ECO:0000259" key="4">
    <source>
        <dbReference type="PROSITE" id="PS50197"/>
    </source>
</evidence>
<dbReference type="InterPro" id="IPR036322">
    <property type="entry name" value="WD40_repeat_dom_sf"/>
</dbReference>
<dbReference type="InterPro" id="IPR015943">
    <property type="entry name" value="WD40/YVTN_repeat-like_dom_sf"/>
</dbReference>
<keyword evidence="2" id="KW-0677">Repeat</keyword>
<dbReference type="InterPro" id="IPR011993">
    <property type="entry name" value="PH-like_dom_sf"/>
</dbReference>
<proteinExistence type="predicted"/>
<dbReference type="InterPro" id="IPR050865">
    <property type="entry name" value="BEACH_Domain"/>
</dbReference>
<dbReference type="SMART" id="SM01026">
    <property type="entry name" value="Beach"/>
    <property type="match status" value="1"/>
</dbReference>